<dbReference type="PRINTS" id="PR01210">
    <property type="entry name" value="GGTRANSPTASE"/>
</dbReference>
<dbReference type="AlphaFoldDB" id="A0A8H7PCT1"/>
<protein>
    <recommendedName>
        <fullName evidence="3">Gamma-glutamyltranspeptidase</fullName>
    </recommendedName>
</protein>
<dbReference type="Proteomes" id="UP000654370">
    <property type="component" value="Unassembled WGS sequence"/>
</dbReference>
<sequence length="609" mass="66342">MATSKNANHFPFISRRSPVYGSHAMVSCTQPLAAQAGLSMLRKGGNAAVSYSLIQCYAFNASNAFFSAMDLKKVIDYCVEPGSTGIGGDAFCLFYDAKSQNVKAMNGSGRAPAALTTDYVKNTLGFKGPELPAHDLNTVTVPGAAAAWVDTVEKLGSGNVTLEEVLAPAIDLAENGFPVSHISSTSWKKAEKLIRNASPNYNEMLIDGRAPREGDIMTNPTLANTFRTLAKEGKKGFYSGRIAQEIVDLIQAGKGVMTLEDLAAHDTQFVEPISIDYEDITVWECPPNGQGIAALIALGVIKELKKQGIVEFDKLEHNSAEYLHVLIEALRIAFADVRHYVADPDVVEVPTKALLDEKYLQERAKLFLQDKTNPKIKKGYPTHNSGTVYFSVVDDYGNACSFINSNYMGFGVSSLMLPSVCFTAAIPKGCGFTLQNRGANFTLTEGAANCLGPRKRPYHTIIPSMLTRKQADGNHELVASFGVMGGFMQPQGHLQVILDLVHYLHDPQQALDLPRICISPPEEENDSNDPGAYTFEDASKAIVYVEEGIADEEIEKLRAKGHVCKKLENYSRMMFGRGQIIRVHKDQRTGKRVLCGGSDPRGDGQSVGW</sequence>
<dbReference type="EMBL" id="JAEPQZ010000020">
    <property type="protein sequence ID" value="KAG2171525.1"/>
    <property type="molecule type" value="Genomic_DNA"/>
</dbReference>
<evidence type="ECO:0008006" key="3">
    <source>
        <dbReference type="Google" id="ProtNLM"/>
    </source>
</evidence>
<name>A0A8H7PCT1_MORIS</name>
<organism evidence="1 2">
    <name type="scientific">Mortierella isabellina</name>
    <name type="common">Filamentous fungus</name>
    <name type="synonym">Umbelopsis isabellina</name>
    <dbReference type="NCBI Taxonomy" id="91625"/>
    <lineage>
        <taxon>Eukaryota</taxon>
        <taxon>Fungi</taxon>
        <taxon>Fungi incertae sedis</taxon>
        <taxon>Mucoromycota</taxon>
        <taxon>Mucoromycotina</taxon>
        <taxon>Umbelopsidomycetes</taxon>
        <taxon>Umbelopsidales</taxon>
        <taxon>Umbelopsidaceae</taxon>
        <taxon>Umbelopsis</taxon>
    </lineage>
</organism>
<dbReference type="Pfam" id="PF01019">
    <property type="entry name" value="G_glu_transpept"/>
    <property type="match status" value="1"/>
</dbReference>
<dbReference type="Gene3D" id="1.10.246.130">
    <property type="match status" value="1"/>
</dbReference>
<evidence type="ECO:0000313" key="1">
    <source>
        <dbReference type="EMBL" id="KAG2171525.1"/>
    </source>
</evidence>
<dbReference type="PANTHER" id="PTHR43881">
    <property type="entry name" value="GAMMA-GLUTAMYLTRANSPEPTIDASE (AFU_ORTHOLOGUE AFUA_4G13580)"/>
    <property type="match status" value="1"/>
</dbReference>
<gene>
    <name evidence="1" type="ORF">INT43_008251</name>
</gene>
<dbReference type="OrthoDB" id="2015213at2759"/>
<accession>A0A8H7PCT1</accession>
<dbReference type="InterPro" id="IPR043138">
    <property type="entry name" value="GGT_lsub"/>
</dbReference>
<comment type="caution">
    <text evidence="1">The sequence shown here is derived from an EMBL/GenBank/DDBJ whole genome shotgun (WGS) entry which is preliminary data.</text>
</comment>
<dbReference type="InterPro" id="IPR052896">
    <property type="entry name" value="GGT-like_enzyme"/>
</dbReference>
<dbReference type="PANTHER" id="PTHR43881:SF1">
    <property type="entry name" value="GAMMA-GLUTAMYLTRANSPEPTIDASE (AFU_ORTHOLOGUE AFUA_4G13580)"/>
    <property type="match status" value="1"/>
</dbReference>
<keyword evidence="2" id="KW-1185">Reference proteome</keyword>
<reference evidence="1" key="1">
    <citation type="submission" date="2020-12" db="EMBL/GenBank/DDBJ databases">
        <title>Metabolic potential, ecology and presence of endohyphal bacteria is reflected in genomic diversity of Mucoromycotina.</title>
        <authorList>
            <person name="Muszewska A."/>
            <person name="Okrasinska A."/>
            <person name="Steczkiewicz K."/>
            <person name="Drgas O."/>
            <person name="Orlowska M."/>
            <person name="Perlinska-Lenart U."/>
            <person name="Aleksandrzak-Piekarczyk T."/>
            <person name="Szatraj K."/>
            <person name="Zielenkiewicz U."/>
            <person name="Pilsyk S."/>
            <person name="Malc E."/>
            <person name="Mieczkowski P."/>
            <person name="Kruszewska J.S."/>
            <person name="Biernat P."/>
            <person name="Pawlowska J."/>
        </authorList>
    </citation>
    <scope>NUCLEOTIDE SEQUENCE</scope>
    <source>
        <strain evidence="1">WA0000067209</strain>
    </source>
</reference>
<dbReference type="SUPFAM" id="SSF56235">
    <property type="entry name" value="N-terminal nucleophile aminohydrolases (Ntn hydrolases)"/>
    <property type="match status" value="1"/>
</dbReference>
<dbReference type="Gene3D" id="3.60.20.40">
    <property type="match status" value="1"/>
</dbReference>
<evidence type="ECO:0000313" key="2">
    <source>
        <dbReference type="Proteomes" id="UP000654370"/>
    </source>
</evidence>
<dbReference type="PROSITE" id="PS51257">
    <property type="entry name" value="PROKAR_LIPOPROTEIN"/>
    <property type="match status" value="1"/>
</dbReference>
<dbReference type="InterPro" id="IPR043137">
    <property type="entry name" value="GGT_ssub_C"/>
</dbReference>
<proteinExistence type="predicted"/>
<dbReference type="InterPro" id="IPR029055">
    <property type="entry name" value="Ntn_hydrolases_N"/>
</dbReference>